<dbReference type="PANTHER" id="PTHR28375">
    <property type="entry name" value="PROTEIN HINDERIN"/>
    <property type="match status" value="1"/>
</dbReference>
<dbReference type="AlphaFoldDB" id="A0A6F9DID7"/>
<feature type="compositionally biased region" description="Polar residues" evidence="2">
    <location>
        <begin position="56"/>
        <end position="70"/>
    </location>
</feature>
<keyword evidence="1" id="KW-0175">Coiled coil</keyword>
<feature type="compositionally biased region" description="Polar residues" evidence="2">
    <location>
        <begin position="488"/>
        <end position="497"/>
    </location>
</feature>
<organism evidence="3">
    <name type="scientific">Phallusia mammillata</name>
    <dbReference type="NCBI Taxonomy" id="59560"/>
    <lineage>
        <taxon>Eukaryota</taxon>
        <taxon>Metazoa</taxon>
        <taxon>Chordata</taxon>
        <taxon>Tunicata</taxon>
        <taxon>Ascidiacea</taxon>
        <taxon>Phlebobranchia</taxon>
        <taxon>Ascidiidae</taxon>
        <taxon>Phallusia</taxon>
    </lineage>
</organism>
<gene>
    <name evidence="3" type="primary">LOC100182695</name>
</gene>
<feature type="region of interest" description="Disordered" evidence="2">
    <location>
        <begin position="430"/>
        <end position="497"/>
    </location>
</feature>
<dbReference type="Pfam" id="PF15369">
    <property type="entry name" value="KIAA1328"/>
    <property type="match status" value="1"/>
</dbReference>
<evidence type="ECO:0000313" key="3">
    <source>
        <dbReference type="EMBL" id="CAB3262748.1"/>
    </source>
</evidence>
<feature type="compositionally biased region" description="Basic and acidic residues" evidence="2">
    <location>
        <begin position="434"/>
        <end position="443"/>
    </location>
</feature>
<evidence type="ECO:0000256" key="1">
    <source>
        <dbReference type="SAM" id="Coils"/>
    </source>
</evidence>
<proteinExistence type="evidence at transcript level"/>
<protein>
    <submittedName>
        <fullName evidence="3">Uncharacterized protein LOC100182695</fullName>
    </submittedName>
</protein>
<name>A0A6F9DID7_9ASCI</name>
<reference evidence="3" key="1">
    <citation type="submission" date="2020-04" db="EMBL/GenBank/DDBJ databases">
        <authorList>
            <person name="Neveu A P."/>
        </authorList>
    </citation>
    <scope>NUCLEOTIDE SEQUENCE</scope>
    <source>
        <tissue evidence="3">Whole embryo</tissue>
    </source>
</reference>
<dbReference type="EMBL" id="LR786886">
    <property type="protein sequence ID" value="CAB3262748.1"/>
    <property type="molecule type" value="mRNA"/>
</dbReference>
<accession>A0A6F9DID7</accession>
<feature type="compositionally biased region" description="Low complexity" evidence="2">
    <location>
        <begin position="474"/>
        <end position="487"/>
    </location>
</feature>
<sequence>MSKSGDIFWSCGEENDEQLSYVPGLSEERKINKKNKFIKQQVEKENRMKPNKHNTSKSSSMPNKSHNGEQNLKDSKKMSSKNHRASLKDLCAEDKQRVANLIRELSKASEEKEATEQQLGQAKKIFSNQLKEIKAEKTKIEKEQHLLLAQYQDCQKLLAFYQSQLTEKQKEVSSDIDKLLSKAEKVVTPEQKQKDVTNEKSIETDDLLNHRDITIRELDDNETHSISEAKLNASGHQYKKYKSPKRLISPKSRPQIKSEGIQTVHPMSRHIPVTRSADVSRAYDSDSDNFARDFLRNMRRDDQSSILSGTDEGVKEMAFTLGERVRSMSPTGRRDELIKQKEALEEEQNHLQLLLEEQEEQLRRRHQELKVRHAEYIDRMRHFRYMGRFPPSHREFPEPNNLSYDLNMGHHYDTELIRGQGLANSMRHVSVKRPITEPKRNFRQDFSSRGNETSFSASDRTNRRHKSEPTNRFSSSSKSNPSTTLSSYKPTSSPTNRLRHTYATSQSDDVIDVIASSPRRPHNSTMNNISDLSELVDETEAMTSLSRDVTTALRLSRSDDVMHTSTFDPEDSELLEDIFFIK</sequence>
<dbReference type="InterPro" id="IPR032736">
    <property type="entry name" value="Hinderin"/>
</dbReference>
<feature type="region of interest" description="Disordered" evidence="2">
    <location>
        <begin position="238"/>
        <end position="261"/>
    </location>
</feature>
<dbReference type="PANTHER" id="PTHR28375:SF1">
    <property type="entry name" value="PROTEIN HINDERIN"/>
    <property type="match status" value="1"/>
</dbReference>
<evidence type="ECO:0000256" key="2">
    <source>
        <dbReference type="SAM" id="MobiDB-lite"/>
    </source>
</evidence>
<feature type="coiled-coil region" evidence="1">
    <location>
        <begin position="334"/>
        <end position="379"/>
    </location>
</feature>
<feature type="region of interest" description="Disordered" evidence="2">
    <location>
        <begin position="19"/>
        <end position="90"/>
    </location>
</feature>
<feature type="compositionally biased region" description="Polar residues" evidence="2">
    <location>
        <begin position="444"/>
        <end position="459"/>
    </location>
</feature>